<evidence type="ECO:0000259" key="7">
    <source>
        <dbReference type="PROSITE" id="PS50110"/>
    </source>
</evidence>
<dbReference type="SUPFAM" id="SSF46894">
    <property type="entry name" value="C-terminal effector domain of the bipartite response regulators"/>
    <property type="match status" value="1"/>
</dbReference>
<name>A0A543AQ07_9ACTN</name>
<dbReference type="Proteomes" id="UP000317043">
    <property type="component" value="Unassembled WGS sequence"/>
</dbReference>
<dbReference type="InParanoid" id="A0A543AQ07"/>
<evidence type="ECO:0000256" key="1">
    <source>
        <dbReference type="ARBA" id="ARBA00022553"/>
    </source>
</evidence>
<dbReference type="CDD" id="cd06170">
    <property type="entry name" value="LuxR_C_like"/>
    <property type="match status" value="1"/>
</dbReference>
<keyword evidence="2" id="KW-0805">Transcription regulation</keyword>
<dbReference type="PANTHER" id="PTHR43214:SF24">
    <property type="entry name" value="TRANSCRIPTIONAL REGULATORY PROTEIN NARL-RELATED"/>
    <property type="match status" value="1"/>
</dbReference>
<evidence type="ECO:0000259" key="6">
    <source>
        <dbReference type="PROSITE" id="PS50043"/>
    </source>
</evidence>
<feature type="domain" description="HTH luxR-type" evidence="6">
    <location>
        <begin position="146"/>
        <end position="211"/>
    </location>
</feature>
<dbReference type="PRINTS" id="PR00038">
    <property type="entry name" value="HTHLUXR"/>
</dbReference>
<evidence type="ECO:0000256" key="2">
    <source>
        <dbReference type="ARBA" id="ARBA00023015"/>
    </source>
</evidence>
<protein>
    <submittedName>
        <fullName evidence="8">LuxR family two component transcriptional regulator</fullName>
    </submittedName>
</protein>
<dbReference type="GO" id="GO:0003677">
    <property type="term" value="F:DNA binding"/>
    <property type="evidence" value="ECO:0007669"/>
    <property type="project" value="UniProtKB-KW"/>
</dbReference>
<dbReference type="PROSITE" id="PS50110">
    <property type="entry name" value="RESPONSE_REGULATORY"/>
    <property type="match status" value="1"/>
</dbReference>
<reference evidence="8 9" key="1">
    <citation type="submission" date="2019-06" db="EMBL/GenBank/DDBJ databases">
        <title>Sequencing the genomes of 1000 actinobacteria strains.</title>
        <authorList>
            <person name="Klenk H.-P."/>
        </authorList>
    </citation>
    <scope>NUCLEOTIDE SEQUENCE [LARGE SCALE GENOMIC DNA]</scope>
    <source>
        <strain evidence="8 9">DSM 45928</strain>
    </source>
</reference>
<keyword evidence="9" id="KW-1185">Reference proteome</keyword>
<dbReference type="PROSITE" id="PS50043">
    <property type="entry name" value="HTH_LUXR_2"/>
    <property type="match status" value="1"/>
</dbReference>
<comment type="caution">
    <text evidence="8">The sequence shown here is derived from an EMBL/GenBank/DDBJ whole genome shotgun (WGS) entry which is preliminary data.</text>
</comment>
<keyword evidence="1 5" id="KW-0597">Phosphoprotein</keyword>
<feature type="modified residue" description="4-aspartylphosphate" evidence="5">
    <location>
        <position position="54"/>
    </location>
</feature>
<dbReference type="SMART" id="SM00448">
    <property type="entry name" value="REC"/>
    <property type="match status" value="1"/>
</dbReference>
<evidence type="ECO:0000313" key="8">
    <source>
        <dbReference type="EMBL" id="TQL74629.1"/>
    </source>
</evidence>
<evidence type="ECO:0000256" key="4">
    <source>
        <dbReference type="ARBA" id="ARBA00023163"/>
    </source>
</evidence>
<keyword evidence="4" id="KW-0804">Transcription</keyword>
<dbReference type="RefSeq" id="WP_142033878.1">
    <property type="nucleotide sequence ID" value="NZ_JBHTGS010000002.1"/>
</dbReference>
<dbReference type="GO" id="GO:0006355">
    <property type="term" value="P:regulation of DNA-templated transcription"/>
    <property type="evidence" value="ECO:0007669"/>
    <property type="project" value="InterPro"/>
</dbReference>
<dbReference type="Pfam" id="PF00196">
    <property type="entry name" value="GerE"/>
    <property type="match status" value="1"/>
</dbReference>
<gene>
    <name evidence="8" type="ORF">FB566_0115</name>
</gene>
<dbReference type="AlphaFoldDB" id="A0A543AQ07"/>
<organism evidence="8 9">
    <name type="scientific">Stackebrandtia endophytica</name>
    <dbReference type="NCBI Taxonomy" id="1496996"/>
    <lineage>
        <taxon>Bacteria</taxon>
        <taxon>Bacillati</taxon>
        <taxon>Actinomycetota</taxon>
        <taxon>Actinomycetes</taxon>
        <taxon>Glycomycetales</taxon>
        <taxon>Glycomycetaceae</taxon>
        <taxon>Stackebrandtia</taxon>
    </lineage>
</organism>
<dbReference type="InterPro" id="IPR039420">
    <property type="entry name" value="WalR-like"/>
</dbReference>
<dbReference type="PANTHER" id="PTHR43214">
    <property type="entry name" value="TWO-COMPONENT RESPONSE REGULATOR"/>
    <property type="match status" value="1"/>
</dbReference>
<dbReference type="InterPro" id="IPR016032">
    <property type="entry name" value="Sig_transdc_resp-reg_C-effctor"/>
</dbReference>
<dbReference type="InterPro" id="IPR058245">
    <property type="entry name" value="NreC/VraR/RcsB-like_REC"/>
</dbReference>
<dbReference type="OrthoDB" id="3686176at2"/>
<dbReference type="GO" id="GO:0000160">
    <property type="term" value="P:phosphorelay signal transduction system"/>
    <property type="evidence" value="ECO:0007669"/>
    <property type="project" value="InterPro"/>
</dbReference>
<dbReference type="CDD" id="cd17535">
    <property type="entry name" value="REC_NarL-like"/>
    <property type="match status" value="1"/>
</dbReference>
<evidence type="ECO:0000313" key="9">
    <source>
        <dbReference type="Proteomes" id="UP000317043"/>
    </source>
</evidence>
<accession>A0A543AQ07</accession>
<evidence type="ECO:0000256" key="3">
    <source>
        <dbReference type="ARBA" id="ARBA00023125"/>
    </source>
</evidence>
<sequence length="220" mass="23670">MIRVLLADDQPLMRGGFRALLNAEEDMEVVAEAADGDAAVELAAVHRPNVALLDVQMPGADGIAATARIAALPELSGVKVVMLTNYGFDEYVFEALRAGASGFLIKDIEPEELLRSVRVVAGGDALLAPQVTARLIAEFISRPLHREVGDDGLTGREREVVALVARGMSNQEIAAELVISPMTAKTHVSRAMVKLRCRDRAQLVVFAYESGLVVPRRVDS</sequence>
<dbReference type="SUPFAM" id="SSF52172">
    <property type="entry name" value="CheY-like"/>
    <property type="match status" value="1"/>
</dbReference>
<dbReference type="SMART" id="SM00421">
    <property type="entry name" value="HTH_LUXR"/>
    <property type="match status" value="1"/>
</dbReference>
<dbReference type="Gene3D" id="3.40.50.2300">
    <property type="match status" value="1"/>
</dbReference>
<dbReference type="Pfam" id="PF00072">
    <property type="entry name" value="Response_reg"/>
    <property type="match status" value="1"/>
</dbReference>
<dbReference type="InterPro" id="IPR000792">
    <property type="entry name" value="Tscrpt_reg_LuxR_C"/>
</dbReference>
<evidence type="ECO:0000256" key="5">
    <source>
        <dbReference type="PROSITE-ProRule" id="PRU00169"/>
    </source>
</evidence>
<keyword evidence="3" id="KW-0238">DNA-binding</keyword>
<dbReference type="EMBL" id="VFOW01000001">
    <property type="protein sequence ID" value="TQL74629.1"/>
    <property type="molecule type" value="Genomic_DNA"/>
</dbReference>
<feature type="domain" description="Response regulatory" evidence="7">
    <location>
        <begin position="3"/>
        <end position="121"/>
    </location>
</feature>
<proteinExistence type="predicted"/>
<dbReference type="InterPro" id="IPR001789">
    <property type="entry name" value="Sig_transdc_resp-reg_receiver"/>
</dbReference>
<dbReference type="InterPro" id="IPR011006">
    <property type="entry name" value="CheY-like_superfamily"/>
</dbReference>